<keyword evidence="5 7" id="KW-0472">Membrane</keyword>
<feature type="transmembrane region" description="Helical" evidence="7">
    <location>
        <begin position="89"/>
        <end position="109"/>
    </location>
</feature>
<evidence type="ECO:0000313" key="10">
    <source>
        <dbReference type="Proteomes" id="UP000295444"/>
    </source>
</evidence>
<organism evidence="9 10">
    <name type="scientific">Labedaea rhizosphaerae</name>
    <dbReference type="NCBI Taxonomy" id="598644"/>
    <lineage>
        <taxon>Bacteria</taxon>
        <taxon>Bacillati</taxon>
        <taxon>Actinomycetota</taxon>
        <taxon>Actinomycetes</taxon>
        <taxon>Pseudonocardiales</taxon>
        <taxon>Pseudonocardiaceae</taxon>
        <taxon>Labedaea</taxon>
    </lineage>
</organism>
<evidence type="ECO:0000256" key="7">
    <source>
        <dbReference type="SAM" id="Phobius"/>
    </source>
</evidence>
<evidence type="ECO:0000256" key="4">
    <source>
        <dbReference type="ARBA" id="ARBA00023015"/>
    </source>
</evidence>
<keyword evidence="10" id="KW-1185">Reference proteome</keyword>
<protein>
    <submittedName>
        <fullName evidence="9">Putative zinc finger protein</fullName>
    </submittedName>
</protein>
<reference evidence="9 10" key="1">
    <citation type="submission" date="2019-03" db="EMBL/GenBank/DDBJ databases">
        <title>Genomic Encyclopedia of Type Strains, Phase IV (KMG-IV): sequencing the most valuable type-strain genomes for metagenomic binning, comparative biology and taxonomic classification.</title>
        <authorList>
            <person name="Goeker M."/>
        </authorList>
    </citation>
    <scope>NUCLEOTIDE SEQUENCE [LARGE SCALE GENOMIC DNA]</scope>
    <source>
        <strain evidence="9 10">DSM 45361</strain>
    </source>
</reference>
<evidence type="ECO:0000313" key="9">
    <source>
        <dbReference type="EMBL" id="TDP97421.1"/>
    </source>
</evidence>
<gene>
    <name evidence="9" type="ORF">EV186_103385</name>
</gene>
<evidence type="ECO:0000259" key="8">
    <source>
        <dbReference type="Pfam" id="PF13490"/>
    </source>
</evidence>
<keyword evidence="2 7" id="KW-0812">Transmembrane</keyword>
<dbReference type="RefSeq" id="WP_133850629.1">
    <property type="nucleotide sequence ID" value="NZ_SNXZ01000003.1"/>
</dbReference>
<dbReference type="Proteomes" id="UP000295444">
    <property type="component" value="Unassembled WGS sequence"/>
</dbReference>
<dbReference type="EMBL" id="SNXZ01000003">
    <property type="protein sequence ID" value="TDP97421.1"/>
    <property type="molecule type" value="Genomic_DNA"/>
</dbReference>
<dbReference type="InterPro" id="IPR027383">
    <property type="entry name" value="Znf_put"/>
</dbReference>
<evidence type="ECO:0000256" key="3">
    <source>
        <dbReference type="ARBA" id="ARBA00022989"/>
    </source>
</evidence>
<dbReference type="Gene3D" id="1.10.10.1320">
    <property type="entry name" value="Anti-sigma factor, zinc-finger domain"/>
    <property type="match status" value="1"/>
</dbReference>
<keyword evidence="4" id="KW-0805">Transcription regulation</keyword>
<comment type="subcellular location">
    <subcellularLocation>
        <location evidence="1">Membrane</location>
        <topology evidence="1">Single-pass membrane protein</topology>
    </subcellularLocation>
</comment>
<sequence>MSSCIQTVSLGAFVLGALDPAERAAFEAHLAGCPTCQAELVRLAPLPGLLHQITPEDFLDLPDETPEGEPIEPPLPATPMRSPRRRRNWLVAAAAVLALLIGVGGVLGYQAMTQPSAPAAVTWSAQDPASGMHADAQLINRAWGTEVRLRLDESPSGKPCKLVVRDRNGGREVAGWWSSGYDTKDVIPGSTSMGITDIARLQIVTDDDKVLVDIPAPTH</sequence>
<evidence type="ECO:0000256" key="5">
    <source>
        <dbReference type="ARBA" id="ARBA00023136"/>
    </source>
</evidence>
<evidence type="ECO:0000256" key="2">
    <source>
        <dbReference type="ARBA" id="ARBA00022692"/>
    </source>
</evidence>
<dbReference type="InterPro" id="IPR041916">
    <property type="entry name" value="Anti_sigma_zinc_sf"/>
</dbReference>
<accession>A0A4R6SBR8</accession>
<dbReference type="PANTHER" id="PTHR37461">
    <property type="entry name" value="ANTI-SIGMA-K FACTOR RSKA"/>
    <property type="match status" value="1"/>
</dbReference>
<name>A0A4R6SBR8_LABRH</name>
<dbReference type="OrthoDB" id="5242431at2"/>
<keyword evidence="3 7" id="KW-1133">Transmembrane helix</keyword>
<evidence type="ECO:0000256" key="1">
    <source>
        <dbReference type="ARBA" id="ARBA00004167"/>
    </source>
</evidence>
<dbReference type="PANTHER" id="PTHR37461:SF1">
    <property type="entry name" value="ANTI-SIGMA-K FACTOR RSKA"/>
    <property type="match status" value="1"/>
</dbReference>
<feature type="domain" description="Putative zinc-finger" evidence="8">
    <location>
        <begin position="10"/>
        <end position="37"/>
    </location>
</feature>
<dbReference type="Pfam" id="PF13490">
    <property type="entry name" value="zf-HC2"/>
    <property type="match status" value="1"/>
</dbReference>
<dbReference type="GO" id="GO:0006417">
    <property type="term" value="P:regulation of translation"/>
    <property type="evidence" value="ECO:0007669"/>
    <property type="project" value="TreeGrafter"/>
</dbReference>
<dbReference type="GO" id="GO:0016020">
    <property type="term" value="C:membrane"/>
    <property type="evidence" value="ECO:0007669"/>
    <property type="project" value="UniProtKB-SubCell"/>
</dbReference>
<dbReference type="InterPro" id="IPR051474">
    <property type="entry name" value="Anti-sigma-K/W_factor"/>
</dbReference>
<evidence type="ECO:0000256" key="6">
    <source>
        <dbReference type="ARBA" id="ARBA00023163"/>
    </source>
</evidence>
<dbReference type="AlphaFoldDB" id="A0A4R6SBR8"/>
<proteinExistence type="predicted"/>
<dbReference type="GO" id="GO:0016989">
    <property type="term" value="F:sigma factor antagonist activity"/>
    <property type="evidence" value="ECO:0007669"/>
    <property type="project" value="TreeGrafter"/>
</dbReference>
<comment type="caution">
    <text evidence="9">The sequence shown here is derived from an EMBL/GenBank/DDBJ whole genome shotgun (WGS) entry which is preliminary data.</text>
</comment>
<keyword evidence="6" id="KW-0804">Transcription</keyword>